<evidence type="ECO:0000313" key="2">
    <source>
        <dbReference type="EMBL" id="PZE21231.1"/>
    </source>
</evidence>
<gene>
    <name evidence="2" type="ORF">CBW46_007610</name>
</gene>
<name>A0A2W1NDN9_PAEXE</name>
<feature type="transmembrane region" description="Helical" evidence="1">
    <location>
        <begin position="33"/>
        <end position="55"/>
    </location>
</feature>
<reference evidence="2" key="1">
    <citation type="submission" date="2018-06" db="EMBL/GenBank/DDBJ databases">
        <title>Paenibacillus xerothermodurans sp. nov. an extremely dry heat resistant spore forming bacterium isolated from the soil of Cape Canaveral, Florida.</title>
        <authorList>
            <person name="Seuylemezian A."/>
            <person name="Kaur N."/>
            <person name="Patil P."/>
            <person name="Patil P."/>
            <person name="Mayilraj S."/>
            <person name="Vaishampayan P."/>
        </authorList>
    </citation>
    <scope>NUCLEOTIDE SEQUENCE [LARGE SCALE GENOMIC DNA]</scope>
    <source>
        <strain evidence="2">ATCC 27380</strain>
    </source>
</reference>
<keyword evidence="1" id="KW-0472">Membrane</keyword>
<proteinExistence type="predicted"/>
<organism evidence="2 3">
    <name type="scientific">Paenibacillus xerothermodurans</name>
    <dbReference type="NCBI Taxonomy" id="1977292"/>
    <lineage>
        <taxon>Bacteria</taxon>
        <taxon>Bacillati</taxon>
        <taxon>Bacillota</taxon>
        <taxon>Bacilli</taxon>
        <taxon>Bacillales</taxon>
        <taxon>Paenibacillaceae</taxon>
        <taxon>Paenibacillus</taxon>
    </lineage>
</organism>
<keyword evidence="1" id="KW-0812">Transmembrane</keyword>
<sequence length="64" mass="7573">MAEWIRRINLLWVFIILLAFHGLMYYAMENDDWLSLTLIASLVDTVILAGIKYVAMGMRKQKRR</sequence>
<dbReference type="OrthoDB" id="2659258at2"/>
<keyword evidence="1" id="KW-1133">Transmembrane helix</keyword>
<feature type="transmembrane region" description="Helical" evidence="1">
    <location>
        <begin position="9"/>
        <end position="27"/>
    </location>
</feature>
<evidence type="ECO:0000313" key="3">
    <source>
        <dbReference type="Proteomes" id="UP000214746"/>
    </source>
</evidence>
<evidence type="ECO:0000256" key="1">
    <source>
        <dbReference type="SAM" id="Phobius"/>
    </source>
</evidence>
<dbReference type="RefSeq" id="WP_089199427.1">
    <property type="nucleotide sequence ID" value="NZ_NHRJ02000003.1"/>
</dbReference>
<dbReference type="Proteomes" id="UP000214746">
    <property type="component" value="Unassembled WGS sequence"/>
</dbReference>
<dbReference type="AlphaFoldDB" id="A0A2W1NDN9"/>
<dbReference type="EMBL" id="NHRJ02000003">
    <property type="protein sequence ID" value="PZE21231.1"/>
    <property type="molecule type" value="Genomic_DNA"/>
</dbReference>
<keyword evidence="3" id="KW-1185">Reference proteome</keyword>
<protein>
    <submittedName>
        <fullName evidence="2">Uncharacterized protein</fullName>
    </submittedName>
</protein>
<accession>A0A2W1NDN9</accession>
<comment type="caution">
    <text evidence="2">The sequence shown here is derived from an EMBL/GenBank/DDBJ whole genome shotgun (WGS) entry which is preliminary data.</text>
</comment>